<dbReference type="InterPro" id="IPR042257">
    <property type="entry name" value="DGOK_C"/>
</dbReference>
<organism evidence="1 2">
    <name type="scientific">Klebsiella pneumoniae</name>
    <dbReference type="NCBI Taxonomy" id="573"/>
    <lineage>
        <taxon>Bacteria</taxon>
        <taxon>Pseudomonadati</taxon>
        <taxon>Pseudomonadota</taxon>
        <taxon>Gammaproteobacteria</taxon>
        <taxon>Enterobacterales</taxon>
        <taxon>Enterobacteriaceae</taxon>
        <taxon>Klebsiella/Raoultella group</taxon>
        <taxon>Klebsiella</taxon>
        <taxon>Klebsiella pneumoniae complex</taxon>
    </lineage>
</organism>
<gene>
    <name evidence="1" type="ORF">NCTC9140_01642</name>
</gene>
<dbReference type="GO" id="GO:0034194">
    <property type="term" value="P:D-galactonate catabolic process"/>
    <property type="evidence" value="ECO:0007669"/>
    <property type="project" value="InterPro"/>
</dbReference>
<evidence type="ECO:0000313" key="2">
    <source>
        <dbReference type="Proteomes" id="UP000254938"/>
    </source>
</evidence>
<sequence>MWIVPGLKVAQAADYDVMRGEETQLLGAWQLMPAECYVMPGTHCKWVQVQNGVVRQFATAMTGELHHLLLNHSLLGQQLPAQLPDEAAFALGMEKGLNQPALLSGLFSARAARVLGALAATSVSDYLSGLLIGAEVATFSERYRASRVVLVGEHSLNARYQQAMAARGLAVSCCSRRGGVSFGYSEDD</sequence>
<dbReference type="Gene3D" id="3.30.420.310">
    <property type="entry name" value="2-keto-3-deoxy-galactonokinase, C-terminal domain"/>
    <property type="match status" value="1"/>
</dbReference>
<dbReference type="InterPro" id="IPR007729">
    <property type="entry name" value="DGOK"/>
</dbReference>
<protein>
    <submittedName>
        <fullName evidence="1">2-dehydro-3-deoxygalactonokinase</fullName>
    </submittedName>
</protein>
<proteinExistence type="predicted"/>
<keyword evidence="1" id="KW-0808">Transferase</keyword>
<reference evidence="1 2" key="1">
    <citation type="submission" date="2018-06" db="EMBL/GenBank/DDBJ databases">
        <authorList>
            <consortium name="Pathogen Informatics"/>
            <person name="Doyle S."/>
        </authorList>
    </citation>
    <scope>NUCLEOTIDE SEQUENCE [LARGE SCALE GENOMIC DNA]</scope>
    <source>
        <strain evidence="1 2">NCTC9140</strain>
    </source>
</reference>
<evidence type="ECO:0000313" key="1">
    <source>
        <dbReference type="EMBL" id="STS79948.1"/>
    </source>
</evidence>
<name>A0A377TN38_KLEPN</name>
<dbReference type="Proteomes" id="UP000254938">
    <property type="component" value="Unassembled WGS sequence"/>
</dbReference>
<dbReference type="GO" id="GO:0008671">
    <property type="term" value="F:2-dehydro-3-deoxygalactonokinase activity"/>
    <property type="evidence" value="ECO:0007669"/>
    <property type="project" value="InterPro"/>
</dbReference>
<accession>A0A377TN38</accession>
<dbReference type="EMBL" id="UGKQ01000007">
    <property type="protein sequence ID" value="STS79948.1"/>
    <property type="molecule type" value="Genomic_DNA"/>
</dbReference>
<keyword evidence="1" id="KW-0418">Kinase</keyword>
<dbReference type="Pfam" id="PF05035">
    <property type="entry name" value="DGOK"/>
    <property type="match status" value="1"/>
</dbReference>
<dbReference type="AlphaFoldDB" id="A0A377TN38"/>